<organism evidence="2 3">
    <name type="scientific">Leucocoprinus birnbaumii</name>
    <dbReference type="NCBI Taxonomy" id="56174"/>
    <lineage>
        <taxon>Eukaryota</taxon>
        <taxon>Fungi</taxon>
        <taxon>Dikarya</taxon>
        <taxon>Basidiomycota</taxon>
        <taxon>Agaricomycotina</taxon>
        <taxon>Agaricomycetes</taxon>
        <taxon>Agaricomycetidae</taxon>
        <taxon>Agaricales</taxon>
        <taxon>Agaricineae</taxon>
        <taxon>Agaricaceae</taxon>
        <taxon>Leucocoprinus</taxon>
    </lineage>
</organism>
<feature type="coiled-coil region" evidence="1">
    <location>
        <begin position="10"/>
        <end position="124"/>
    </location>
</feature>
<proteinExistence type="predicted"/>
<keyword evidence="1" id="KW-0175">Coiled coil</keyword>
<evidence type="ECO:0000256" key="1">
    <source>
        <dbReference type="SAM" id="Coils"/>
    </source>
</evidence>
<dbReference type="Proteomes" id="UP001213000">
    <property type="component" value="Unassembled WGS sequence"/>
</dbReference>
<reference evidence="2" key="1">
    <citation type="submission" date="2022-07" db="EMBL/GenBank/DDBJ databases">
        <title>Genome Sequence of Leucocoprinus birnbaumii.</title>
        <authorList>
            <person name="Buettner E."/>
        </authorList>
    </citation>
    <scope>NUCLEOTIDE SEQUENCE</scope>
    <source>
        <strain evidence="2">VT141</strain>
    </source>
</reference>
<name>A0AAD5YJ65_9AGAR</name>
<comment type="caution">
    <text evidence="2">The sequence shown here is derived from an EMBL/GenBank/DDBJ whole genome shotgun (WGS) entry which is preliminary data.</text>
</comment>
<dbReference type="EMBL" id="JANIEX010001993">
    <property type="protein sequence ID" value="KAJ3552856.1"/>
    <property type="molecule type" value="Genomic_DNA"/>
</dbReference>
<keyword evidence="3" id="KW-1185">Reference proteome</keyword>
<accession>A0AAD5YJ65</accession>
<evidence type="ECO:0000313" key="2">
    <source>
        <dbReference type="EMBL" id="KAJ3552856.1"/>
    </source>
</evidence>
<dbReference type="AlphaFoldDB" id="A0AAD5YJ65"/>
<sequence>MDIQATQELANLLGRELVSTKNRVSQLEKQLHKSNTQLKEIRGKKSRQRDPTIELQQEVEGYRMRVTTLQLENDRLRTKAKKAEDQAKEVSKLRHEIENIESQRNRARESAKKAKDKYKNLKHAQLESTAVVQDPFSVVSAFPLNLSRHPTGRYFR</sequence>
<protein>
    <submittedName>
        <fullName evidence="2">Uncharacterized protein</fullName>
    </submittedName>
</protein>
<dbReference type="Gene3D" id="1.10.287.1490">
    <property type="match status" value="1"/>
</dbReference>
<gene>
    <name evidence="2" type="ORF">NP233_g12779</name>
</gene>
<evidence type="ECO:0000313" key="3">
    <source>
        <dbReference type="Proteomes" id="UP001213000"/>
    </source>
</evidence>